<organism evidence="2 3">
    <name type="scientific">Striga asiatica</name>
    <name type="common">Asiatic witchweed</name>
    <name type="synonym">Buchnera asiatica</name>
    <dbReference type="NCBI Taxonomy" id="4170"/>
    <lineage>
        <taxon>Eukaryota</taxon>
        <taxon>Viridiplantae</taxon>
        <taxon>Streptophyta</taxon>
        <taxon>Embryophyta</taxon>
        <taxon>Tracheophyta</taxon>
        <taxon>Spermatophyta</taxon>
        <taxon>Magnoliopsida</taxon>
        <taxon>eudicotyledons</taxon>
        <taxon>Gunneridae</taxon>
        <taxon>Pentapetalae</taxon>
        <taxon>asterids</taxon>
        <taxon>lamiids</taxon>
        <taxon>Lamiales</taxon>
        <taxon>Orobanchaceae</taxon>
        <taxon>Buchnereae</taxon>
        <taxon>Striga</taxon>
    </lineage>
</organism>
<dbReference type="Proteomes" id="UP000325081">
    <property type="component" value="Unassembled WGS sequence"/>
</dbReference>
<accession>A0A5A7Q8W0</accession>
<evidence type="ECO:0000256" key="1">
    <source>
        <dbReference type="SAM" id="MobiDB-lite"/>
    </source>
</evidence>
<protein>
    <submittedName>
        <fullName evidence="2">Papain family cysteine protease</fullName>
    </submittedName>
</protein>
<feature type="region of interest" description="Disordered" evidence="1">
    <location>
        <begin position="1"/>
        <end position="112"/>
    </location>
</feature>
<feature type="compositionally biased region" description="Basic residues" evidence="1">
    <location>
        <begin position="36"/>
        <end position="51"/>
    </location>
</feature>
<dbReference type="GO" id="GO:0008233">
    <property type="term" value="F:peptidase activity"/>
    <property type="evidence" value="ECO:0007669"/>
    <property type="project" value="UniProtKB-KW"/>
</dbReference>
<dbReference type="GO" id="GO:0006508">
    <property type="term" value="P:proteolysis"/>
    <property type="evidence" value="ECO:0007669"/>
    <property type="project" value="UniProtKB-KW"/>
</dbReference>
<dbReference type="AlphaFoldDB" id="A0A5A7Q8W0"/>
<dbReference type="EMBL" id="BKCP01006072">
    <property type="protein sequence ID" value="GER41356.1"/>
    <property type="molecule type" value="Genomic_DNA"/>
</dbReference>
<sequence>MGTHGRRRHSRRQPPPVLLPPSTSTGATSTADLHRLYFRRRTRDSRPRRPIHGGSVPLDANRGSLLPTSDFSVIRRSSAAEPAPTSTTHDSRFSPAASSFINPTSATHDRRTKSAASSFISLPTRDCSWVSAVGEESPRRS</sequence>
<keyword evidence="3" id="KW-1185">Reference proteome</keyword>
<evidence type="ECO:0000313" key="3">
    <source>
        <dbReference type="Proteomes" id="UP000325081"/>
    </source>
</evidence>
<comment type="caution">
    <text evidence="2">The sequence shown here is derived from an EMBL/GenBank/DDBJ whole genome shotgun (WGS) entry which is preliminary data.</text>
</comment>
<evidence type="ECO:0000313" key="2">
    <source>
        <dbReference type="EMBL" id="GER41356.1"/>
    </source>
</evidence>
<keyword evidence="2" id="KW-0645">Protease</keyword>
<feature type="compositionally biased region" description="Low complexity" evidence="1">
    <location>
        <begin position="20"/>
        <end position="31"/>
    </location>
</feature>
<proteinExistence type="predicted"/>
<feature type="compositionally biased region" description="Basic residues" evidence="1">
    <location>
        <begin position="1"/>
        <end position="12"/>
    </location>
</feature>
<gene>
    <name evidence="2" type="ORF">STAS_18069</name>
</gene>
<keyword evidence="2" id="KW-0378">Hydrolase</keyword>
<reference evidence="3" key="1">
    <citation type="journal article" date="2019" name="Curr. Biol.">
        <title>Genome Sequence of Striga asiatica Provides Insight into the Evolution of Plant Parasitism.</title>
        <authorList>
            <person name="Yoshida S."/>
            <person name="Kim S."/>
            <person name="Wafula E.K."/>
            <person name="Tanskanen J."/>
            <person name="Kim Y.M."/>
            <person name="Honaas L."/>
            <person name="Yang Z."/>
            <person name="Spallek T."/>
            <person name="Conn C.E."/>
            <person name="Ichihashi Y."/>
            <person name="Cheong K."/>
            <person name="Cui S."/>
            <person name="Der J.P."/>
            <person name="Gundlach H."/>
            <person name="Jiao Y."/>
            <person name="Hori C."/>
            <person name="Ishida J.K."/>
            <person name="Kasahara H."/>
            <person name="Kiba T."/>
            <person name="Kim M.S."/>
            <person name="Koo N."/>
            <person name="Laohavisit A."/>
            <person name="Lee Y.H."/>
            <person name="Lumba S."/>
            <person name="McCourt P."/>
            <person name="Mortimer J.C."/>
            <person name="Mutuku J.M."/>
            <person name="Nomura T."/>
            <person name="Sasaki-Sekimoto Y."/>
            <person name="Seto Y."/>
            <person name="Wang Y."/>
            <person name="Wakatake T."/>
            <person name="Sakakibara H."/>
            <person name="Demura T."/>
            <person name="Yamaguchi S."/>
            <person name="Yoneyama K."/>
            <person name="Manabe R.I."/>
            <person name="Nelson D.C."/>
            <person name="Schulman A.H."/>
            <person name="Timko M.P."/>
            <person name="dePamphilis C.W."/>
            <person name="Choi D."/>
            <person name="Shirasu K."/>
        </authorList>
    </citation>
    <scope>NUCLEOTIDE SEQUENCE [LARGE SCALE GENOMIC DNA]</scope>
    <source>
        <strain evidence="3">cv. UVA1</strain>
    </source>
</reference>
<feature type="compositionally biased region" description="Polar residues" evidence="1">
    <location>
        <begin position="96"/>
        <end position="106"/>
    </location>
</feature>
<name>A0A5A7Q8W0_STRAF</name>